<dbReference type="EMBL" id="CP049838">
    <property type="protein sequence ID" value="QJS99079.1"/>
    <property type="molecule type" value="Genomic_DNA"/>
</dbReference>
<gene>
    <name evidence="1" type="ORF">G9272_00975</name>
</gene>
<dbReference type="AlphaFoldDB" id="A0A6M4WEQ6"/>
<organism evidence="1 2">
    <name type="scientific">Streptomyces asoensis</name>
    <dbReference type="NCBI Taxonomy" id="249586"/>
    <lineage>
        <taxon>Bacteria</taxon>
        <taxon>Bacillati</taxon>
        <taxon>Actinomycetota</taxon>
        <taxon>Actinomycetes</taxon>
        <taxon>Kitasatosporales</taxon>
        <taxon>Streptomycetaceae</taxon>
        <taxon>Streptomyces</taxon>
    </lineage>
</organism>
<evidence type="ECO:0000313" key="1">
    <source>
        <dbReference type="EMBL" id="QJS99079.1"/>
    </source>
</evidence>
<evidence type="ECO:0000313" key="2">
    <source>
        <dbReference type="Proteomes" id="UP000502665"/>
    </source>
</evidence>
<dbReference type="RefSeq" id="WP_171394732.1">
    <property type="nucleotide sequence ID" value="NZ_CP049838.1"/>
</dbReference>
<protein>
    <submittedName>
        <fullName evidence="1">Uncharacterized protein</fullName>
    </submittedName>
</protein>
<keyword evidence="2" id="KW-1185">Reference proteome</keyword>
<sequence length="237" mass="26565">MSEHTIEDLVADSVRVLDGHAEAGDPRVRNWFAALYEFQDGYDCSFTNFRVMDVLLRRGHTYRMPVSRHPDYAERSAYFDALTEFTALRSFDEDAPDFDGYTSWLEDGYVEPPFLYCDAGTALWRRLAAAGQLDGPDTALPRPARLIEVVREVAVAAEKERDPELIGTWYGFGCGALLGGPAGCPFDVAELADMPAVQDLRAVVRRTDALAVARRSPYAVPVEFADDGDLETWWWDL</sequence>
<proteinExistence type="predicted"/>
<reference evidence="1" key="1">
    <citation type="submission" date="2020-03" db="EMBL/GenBank/DDBJ databases">
        <title>Molecular networking-based the target discovery of potent antiproliferative macrolactams: 5/6/7/16 polycyclic ansamycins and glycosylated trienomycin from Streptomyces cacaoi subsp. asoensis.</title>
        <authorList>
            <person name="Liu L.-L."/>
        </authorList>
    </citation>
    <scope>NUCLEOTIDE SEQUENCE [LARGE SCALE GENOMIC DNA]</scope>
    <source>
        <strain evidence="1">H2S5</strain>
    </source>
</reference>
<accession>A0A6M4WEQ6</accession>
<dbReference type="Proteomes" id="UP000502665">
    <property type="component" value="Chromosome"/>
</dbReference>
<name>A0A6M4WEQ6_9ACTN</name>